<comment type="similarity">
    <text evidence="2">Belongs to the REXO4 family.</text>
</comment>
<feature type="domain" description="Exonuclease" evidence="9">
    <location>
        <begin position="96"/>
        <end position="257"/>
    </location>
</feature>
<evidence type="ECO:0000259" key="9">
    <source>
        <dbReference type="SMART" id="SM00479"/>
    </source>
</evidence>
<evidence type="ECO:0000256" key="6">
    <source>
        <dbReference type="ARBA" id="ARBA00022839"/>
    </source>
</evidence>
<dbReference type="PANTHER" id="PTHR12801:SF158">
    <property type="entry name" value="RNA EXONUCLEASE 4"/>
    <property type="match status" value="1"/>
</dbReference>
<evidence type="ECO:0000256" key="8">
    <source>
        <dbReference type="SAM" id="MobiDB-lite"/>
    </source>
</evidence>
<dbReference type="InterPro" id="IPR036397">
    <property type="entry name" value="RNaseH_sf"/>
</dbReference>
<dbReference type="OrthoDB" id="8191639at2759"/>
<evidence type="ECO:0000256" key="1">
    <source>
        <dbReference type="ARBA" id="ARBA00004123"/>
    </source>
</evidence>
<dbReference type="InterPro" id="IPR037431">
    <property type="entry name" value="REX4_DEDDh_dom"/>
</dbReference>
<evidence type="ECO:0000256" key="4">
    <source>
        <dbReference type="ARBA" id="ARBA00022722"/>
    </source>
</evidence>
<gene>
    <name evidence="10" type="primary">Rexo4</name>
    <name evidence="10" type="ORF">FJT64_008458</name>
</gene>
<reference evidence="10 11" key="1">
    <citation type="submission" date="2019-07" db="EMBL/GenBank/DDBJ databases">
        <title>Draft genome assembly of a fouling barnacle, Amphibalanus amphitrite (Darwin, 1854): The first reference genome for Thecostraca.</title>
        <authorList>
            <person name="Kim W."/>
        </authorList>
    </citation>
    <scope>NUCLEOTIDE SEQUENCE [LARGE SCALE GENOMIC DNA]</scope>
    <source>
        <strain evidence="10">SNU_AA5</strain>
        <tissue evidence="10">Soma without cirri and trophi</tissue>
    </source>
</reference>
<keyword evidence="4" id="KW-0540">Nuclease</keyword>
<evidence type="ECO:0000256" key="2">
    <source>
        <dbReference type="ARBA" id="ARBA00010489"/>
    </source>
</evidence>
<evidence type="ECO:0000256" key="5">
    <source>
        <dbReference type="ARBA" id="ARBA00022801"/>
    </source>
</evidence>
<dbReference type="PANTHER" id="PTHR12801">
    <property type="entry name" value="RNA EXONUCLEASE REXO1 / RECO3 FAMILY MEMBER-RELATED"/>
    <property type="match status" value="1"/>
</dbReference>
<dbReference type="FunFam" id="3.30.420.10:FF:000007">
    <property type="entry name" value="Interferon-stimulated exonuclease gene 20"/>
    <property type="match status" value="1"/>
</dbReference>
<keyword evidence="11" id="KW-1185">Reference proteome</keyword>
<keyword evidence="5" id="KW-0378">Hydrolase</keyword>
<proteinExistence type="inferred from homology"/>
<dbReference type="SUPFAM" id="SSF53098">
    <property type="entry name" value="Ribonuclease H-like"/>
    <property type="match status" value="1"/>
</dbReference>
<keyword evidence="7" id="KW-0539">Nucleus</keyword>
<dbReference type="AlphaFoldDB" id="A0A6A4VQY3"/>
<organism evidence="10 11">
    <name type="scientific">Amphibalanus amphitrite</name>
    <name type="common">Striped barnacle</name>
    <name type="synonym">Balanus amphitrite</name>
    <dbReference type="NCBI Taxonomy" id="1232801"/>
    <lineage>
        <taxon>Eukaryota</taxon>
        <taxon>Metazoa</taxon>
        <taxon>Ecdysozoa</taxon>
        <taxon>Arthropoda</taxon>
        <taxon>Crustacea</taxon>
        <taxon>Multicrustacea</taxon>
        <taxon>Cirripedia</taxon>
        <taxon>Thoracica</taxon>
        <taxon>Thoracicalcarea</taxon>
        <taxon>Balanomorpha</taxon>
        <taxon>Balanoidea</taxon>
        <taxon>Balanidae</taxon>
        <taxon>Amphibalaninae</taxon>
        <taxon>Amphibalanus</taxon>
    </lineage>
</organism>
<dbReference type="GO" id="GO:0005634">
    <property type="term" value="C:nucleus"/>
    <property type="evidence" value="ECO:0007669"/>
    <property type="project" value="UniProtKB-SubCell"/>
</dbReference>
<dbReference type="GO" id="GO:0003676">
    <property type="term" value="F:nucleic acid binding"/>
    <property type="evidence" value="ECO:0007669"/>
    <property type="project" value="InterPro"/>
</dbReference>
<dbReference type="InterPro" id="IPR013520">
    <property type="entry name" value="Ribonucl_H"/>
</dbReference>
<comment type="subcellular location">
    <subcellularLocation>
        <location evidence="1">Nucleus</location>
    </subcellularLocation>
</comment>
<feature type="compositionally biased region" description="Basic and acidic residues" evidence="8">
    <location>
        <begin position="62"/>
        <end position="83"/>
    </location>
</feature>
<evidence type="ECO:0000256" key="7">
    <source>
        <dbReference type="ARBA" id="ARBA00023242"/>
    </source>
</evidence>
<evidence type="ECO:0000313" key="11">
    <source>
        <dbReference type="Proteomes" id="UP000440578"/>
    </source>
</evidence>
<name>A0A6A4VQY3_AMPAM</name>
<dbReference type="InterPro" id="IPR012337">
    <property type="entry name" value="RNaseH-like_sf"/>
</dbReference>
<comment type="caution">
    <text evidence="10">The sequence shown here is derived from an EMBL/GenBank/DDBJ whole genome shotgun (WGS) entry which is preliminary data.</text>
</comment>
<feature type="region of interest" description="Disordered" evidence="8">
    <location>
        <begin position="51"/>
        <end position="90"/>
    </location>
</feature>
<dbReference type="InterPro" id="IPR047021">
    <property type="entry name" value="REXO1/3/4-like"/>
</dbReference>
<accession>A0A6A4VQY3</accession>
<dbReference type="CDD" id="cd06144">
    <property type="entry name" value="REX4_like"/>
    <property type="match status" value="1"/>
</dbReference>
<dbReference type="Proteomes" id="UP000440578">
    <property type="component" value="Unassembled WGS sequence"/>
</dbReference>
<dbReference type="GO" id="GO:0006364">
    <property type="term" value="P:rRNA processing"/>
    <property type="evidence" value="ECO:0007669"/>
    <property type="project" value="InterPro"/>
</dbReference>
<dbReference type="Gene3D" id="3.30.420.10">
    <property type="entry name" value="Ribonuclease H-like superfamily/Ribonuclease H"/>
    <property type="match status" value="1"/>
</dbReference>
<protein>
    <recommendedName>
        <fullName evidence="3">RNA exonuclease 4</fullName>
    </recommendedName>
</protein>
<sequence>MLMILMAAKAAGPAPEPPAARRRPRGLAKRGCSCPPPVWFDGVDPSLLRDDRPPCDFCQKQRQREQKQRDKEQQREQGERDEASQLASAKTPLPSRYLAMDCEMVGVGQSGQENMLARVSIVNSLCQPVYDKFVKPMEKVTDYRTFVSGVRPKDLVKGEEFEVVQREVAALLKGRVLVGHAVHNDLKVLMLSHPKKHTRDTASYKPFRKMFNGGIPSLKNLSMKVLAVDIQKGEHDSVQDARATMQIYQTHRREWEAAVAERQRRRPPGATR</sequence>
<evidence type="ECO:0000313" key="10">
    <source>
        <dbReference type="EMBL" id="KAF0293820.1"/>
    </source>
</evidence>
<dbReference type="Pfam" id="PF00929">
    <property type="entry name" value="RNase_T"/>
    <property type="match status" value="1"/>
</dbReference>
<dbReference type="GO" id="GO:0008408">
    <property type="term" value="F:3'-5' exonuclease activity"/>
    <property type="evidence" value="ECO:0007669"/>
    <property type="project" value="InterPro"/>
</dbReference>
<evidence type="ECO:0000256" key="3">
    <source>
        <dbReference type="ARBA" id="ARBA00016937"/>
    </source>
</evidence>
<dbReference type="SMART" id="SM00479">
    <property type="entry name" value="EXOIII"/>
    <property type="match status" value="1"/>
</dbReference>
<keyword evidence="6 10" id="KW-0269">Exonuclease</keyword>
<dbReference type="EMBL" id="VIIS01001719">
    <property type="protein sequence ID" value="KAF0293820.1"/>
    <property type="molecule type" value="Genomic_DNA"/>
</dbReference>
<feature type="region of interest" description="Disordered" evidence="8">
    <location>
        <begin position="8"/>
        <end position="38"/>
    </location>
</feature>